<evidence type="ECO:0000313" key="3">
    <source>
        <dbReference type="EMBL" id="VDN15526.1"/>
    </source>
</evidence>
<keyword evidence="4" id="KW-1185">Reference proteome</keyword>
<dbReference type="Proteomes" id="UP000281553">
    <property type="component" value="Unassembled WGS sequence"/>
</dbReference>
<keyword evidence="2" id="KW-0812">Transmembrane</keyword>
<feature type="transmembrane region" description="Helical" evidence="2">
    <location>
        <begin position="237"/>
        <end position="256"/>
    </location>
</feature>
<dbReference type="GO" id="GO:0005886">
    <property type="term" value="C:plasma membrane"/>
    <property type="evidence" value="ECO:0007669"/>
    <property type="project" value="TreeGrafter"/>
</dbReference>
<proteinExistence type="predicted"/>
<name>A0A3P7PC02_DIBLA</name>
<dbReference type="GO" id="GO:0015918">
    <property type="term" value="P:sterol transport"/>
    <property type="evidence" value="ECO:0007669"/>
    <property type="project" value="TreeGrafter"/>
</dbReference>
<dbReference type="GO" id="GO:0042632">
    <property type="term" value="P:cholesterol homeostasis"/>
    <property type="evidence" value="ECO:0007669"/>
    <property type="project" value="TreeGrafter"/>
</dbReference>
<evidence type="ECO:0000256" key="2">
    <source>
        <dbReference type="SAM" id="Phobius"/>
    </source>
</evidence>
<dbReference type="EMBL" id="UYRU01062816">
    <property type="protein sequence ID" value="VDN15526.1"/>
    <property type="molecule type" value="Genomic_DNA"/>
</dbReference>
<dbReference type="PANTHER" id="PTHR45727:SF2">
    <property type="entry name" value="NPC INTRACELLULAR CHOLESTEROL TRANSPORTER 1"/>
    <property type="match status" value="1"/>
</dbReference>
<accession>A0A3P7PC02</accession>
<evidence type="ECO:0000256" key="1">
    <source>
        <dbReference type="SAM" id="MobiDB-lite"/>
    </source>
</evidence>
<feature type="region of interest" description="Disordered" evidence="1">
    <location>
        <begin position="343"/>
        <end position="391"/>
    </location>
</feature>
<dbReference type="Gene3D" id="1.20.1640.10">
    <property type="entry name" value="Multidrug efflux transporter AcrB transmembrane domain"/>
    <property type="match status" value="1"/>
</dbReference>
<keyword evidence="2" id="KW-0472">Membrane</keyword>
<dbReference type="GO" id="GO:0030299">
    <property type="term" value="P:intestinal cholesterol absorption"/>
    <property type="evidence" value="ECO:0007669"/>
    <property type="project" value="TreeGrafter"/>
</dbReference>
<reference evidence="3 4" key="1">
    <citation type="submission" date="2018-11" db="EMBL/GenBank/DDBJ databases">
        <authorList>
            <consortium name="Pathogen Informatics"/>
        </authorList>
    </citation>
    <scope>NUCLEOTIDE SEQUENCE [LARGE SCALE GENOMIC DNA]</scope>
</reference>
<feature type="transmembrane region" description="Helical" evidence="2">
    <location>
        <begin position="142"/>
        <end position="159"/>
    </location>
</feature>
<dbReference type="GO" id="GO:0015485">
    <property type="term" value="F:cholesterol binding"/>
    <property type="evidence" value="ECO:0007669"/>
    <property type="project" value="TreeGrafter"/>
</dbReference>
<protein>
    <recommendedName>
        <fullName evidence="5">SSD domain-containing protein</fullName>
    </recommendedName>
</protein>
<feature type="compositionally biased region" description="Polar residues" evidence="1">
    <location>
        <begin position="360"/>
        <end position="391"/>
    </location>
</feature>
<dbReference type="SUPFAM" id="SSF82866">
    <property type="entry name" value="Multidrug efflux transporter AcrB transmembrane domain"/>
    <property type="match status" value="1"/>
</dbReference>
<sequence length="391" mass="43085">MASVWFMFSYPKPANSGKAAYSTAVELLNPVQNSSSKVLVGANYFMTYHTVLSDPQDYIGAIRRARELADNISQSWNDSRSKLTASDFIRDNIVFPYRYFFLNFSLTPPLCDHVIFRLHFRIVFYVFYEQYLSIVPETAQQLGACLAAIAVITWLLLGLDFAATLIILFGVACIDLSLLALMVLWDIGLNAISLVNLVVCTGIAVEFCAHIVRAYTVSLRPTRMERAHESLAEMGSSILRGITLTKLGGIVVLAFSKSRLFEVFYFRMYLGIVVFGALIGLIFLPVLLSYIGMWEPLFLAVSLLVPGPSLNQAVLQEKLRRFRQGALSHAVNAEVFTRLEEEDSSGSLQGSGRLTPVPESAQQSGSTENTLSGEAAFQSTGCGSNRLPTPG</sequence>
<evidence type="ECO:0000313" key="4">
    <source>
        <dbReference type="Proteomes" id="UP000281553"/>
    </source>
</evidence>
<gene>
    <name evidence="3" type="ORF">DILT_LOCUS11357</name>
</gene>
<dbReference type="PANTHER" id="PTHR45727">
    <property type="entry name" value="NPC INTRACELLULAR CHOLESTEROL TRANSPORTER 1"/>
    <property type="match status" value="1"/>
</dbReference>
<keyword evidence="2" id="KW-1133">Transmembrane helix</keyword>
<feature type="transmembrane region" description="Helical" evidence="2">
    <location>
        <begin position="268"/>
        <end position="291"/>
    </location>
</feature>
<feature type="transmembrane region" description="Helical" evidence="2">
    <location>
        <begin position="165"/>
        <end position="187"/>
    </location>
</feature>
<dbReference type="AlphaFoldDB" id="A0A3P7PC02"/>
<feature type="transmembrane region" description="Helical" evidence="2">
    <location>
        <begin position="194"/>
        <end position="217"/>
    </location>
</feature>
<organism evidence="3 4">
    <name type="scientific">Dibothriocephalus latus</name>
    <name type="common">Fish tapeworm</name>
    <name type="synonym">Diphyllobothrium latum</name>
    <dbReference type="NCBI Taxonomy" id="60516"/>
    <lineage>
        <taxon>Eukaryota</taxon>
        <taxon>Metazoa</taxon>
        <taxon>Spiralia</taxon>
        <taxon>Lophotrochozoa</taxon>
        <taxon>Platyhelminthes</taxon>
        <taxon>Cestoda</taxon>
        <taxon>Eucestoda</taxon>
        <taxon>Diphyllobothriidea</taxon>
        <taxon>Diphyllobothriidae</taxon>
        <taxon>Dibothriocephalus</taxon>
    </lineage>
</organism>
<dbReference type="OrthoDB" id="6279525at2759"/>
<evidence type="ECO:0008006" key="5">
    <source>
        <dbReference type="Google" id="ProtNLM"/>
    </source>
</evidence>